<dbReference type="RefSeq" id="WP_008485774.1">
    <property type="nucleotide sequence ID" value="NZ_AMRI01000022.1"/>
</dbReference>
<dbReference type="Gene3D" id="3.10.620.30">
    <property type="match status" value="1"/>
</dbReference>
<dbReference type="Proteomes" id="UP000006755">
    <property type="component" value="Unassembled WGS sequence"/>
</dbReference>
<dbReference type="PANTHER" id="PTHR39327:SF1">
    <property type="entry name" value="BLR5470 PROTEIN"/>
    <property type="match status" value="1"/>
</dbReference>
<evidence type="ECO:0000313" key="1">
    <source>
        <dbReference type="EMBL" id="EKE69937.1"/>
    </source>
</evidence>
<dbReference type="PATRIC" id="fig|745411.4.peg.2882"/>
<dbReference type="InterPro" id="IPR010319">
    <property type="entry name" value="Transglutaminase-like_Cys_pept"/>
</dbReference>
<dbReference type="EMBL" id="AMRI01000022">
    <property type="protein sequence ID" value="EKE69937.1"/>
    <property type="molecule type" value="Genomic_DNA"/>
</dbReference>
<accession>K2J4U0</accession>
<dbReference type="AlphaFoldDB" id="K2J4U0"/>
<evidence type="ECO:0000313" key="2">
    <source>
        <dbReference type="Proteomes" id="UP000006755"/>
    </source>
</evidence>
<sequence>MKRALWLLPALPGLLWAGLAGIDLSQARLKVVSTYGERAGARLDAWQGMMAGAQGRPEAMQLEQVNRFFNQMRFLDDSLLWGQNDYWATPLEFIGANGGDCEDFAIAKFFTLLALGVPEGQMRLTYVKALSVNQYHMVLAVYPQPDAVPLILDNLVEDIRRADARPDLLPIYSFNGKQLWLSKEKGRGQLVGDSARLKRWQDLQARFGGNQLNKPRLVLE</sequence>
<dbReference type="Pfam" id="PF06035">
    <property type="entry name" value="Peptidase_C93"/>
    <property type="match status" value="1"/>
</dbReference>
<dbReference type="PANTHER" id="PTHR39327">
    <property type="match status" value="1"/>
</dbReference>
<gene>
    <name evidence="1" type="ORF">B3C1_14655</name>
</gene>
<comment type="caution">
    <text evidence="1">The sequence shown here is derived from an EMBL/GenBank/DDBJ whole genome shotgun (WGS) entry which is preliminary data.</text>
</comment>
<keyword evidence="2" id="KW-1185">Reference proteome</keyword>
<proteinExistence type="predicted"/>
<dbReference type="eggNOG" id="COG3672">
    <property type="taxonomic scope" value="Bacteria"/>
</dbReference>
<organism evidence="1 2">
    <name type="scientific">Gallaecimonas xiamenensis 3-C-1</name>
    <dbReference type="NCBI Taxonomy" id="745411"/>
    <lineage>
        <taxon>Bacteria</taxon>
        <taxon>Pseudomonadati</taxon>
        <taxon>Pseudomonadota</taxon>
        <taxon>Gammaproteobacteria</taxon>
        <taxon>Enterobacterales</taxon>
        <taxon>Gallaecimonadaceae</taxon>
        <taxon>Gallaecimonas</taxon>
    </lineage>
</organism>
<dbReference type="OrthoDB" id="5401788at2"/>
<protein>
    <submittedName>
        <fullName evidence="1">T1SS associated transglutaminase-like cysteine proteinase</fullName>
    </submittedName>
</protein>
<reference evidence="1 2" key="1">
    <citation type="journal article" date="2012" name="J. Bacteriol.">
        <title>Genome Sequence of Gallaecimonas xiamenensis Type Strain 3-C-1.</title>
        <authorList>
            <person name="Lai Q."/>
            <person name="Wang L."/>
            <person name="Wang W."/>
            <person name="Shao Z."/>
        </authorList>
    </citation>
    <scope>NUCLEOTIDE SEQUENCE [LARGE SCALE GENOMIC DNA]</scope>
    <source>
        <strain evidence="1 2">3-C-1</strain>
    </source>
</reference>
<dbReference type="STRING" id="745411.B3C1_14655"/>
<name>K2J4U0_9GAMM</name>